<feature type="compositionally biased region" description="Basic and acidic residues" evidence="2">
    <location>
        <begin position="568"/>
        <end position="577"/>
    </location>
</feature>
<feature type="compositionally biased region" description="Acidic residues" evidence="2">
    <location>
        <begin position="542"/>
        <end position="551"/>
    </location>
</feature>
<accession>C5KX45</accession>
<keyword evidence="1" id="KW-0862">Zinc</keyword>
<evidence type="ECO:0000256" key="1">
    <source>
        <dbReference type="PROSITE-ProRule" id="PRU00325"/>
    </source>
</evidence>
<keyword evidence="1" id="KW-0863">Zinc-finger</keyword>
<keyword evidence="1" id="KW-0479">Metal-binding</keyword>
<dbReference type="Proteomes" id="UP000007800">
    <property type="component" value="Unassembled WGS sequence"/>
</dbReference>
<evidence type="ECO:0000313" key="5">
    <source>
        <dbReference type="Proteomes" id="UP000007800"/>
    </source>
</evidence>
<feature type="compositionally biased region" description="Basic and acidic residues" evidence="2">
    <location>
        <begin position="485"/>
        <end position="505"/>
    </location>
</feature>
<feature type="compositionally biased region" description="Basic and acidic residues" evidence="2">
    <location>
        <begin position="589"/>
        <end position="608"/>
    </location>
</feature>
<feature type="compositionally biased region" description="Basic and acidic residues" evidence="2">
    <location>
        <begin position="449"/>
        <end position="463"/>
    </location>
</feature>
<keyword evidence="5" id="KW-1185">Reference proteome</keyword>
<protein>
    <recommendedName>
        <fullName evidence="3">SWIM-type domain-containing protein</fullName>
    </recommendedName>
</protein>
<proteinExistence type="predicted"/>
<name>C5KX45_PERM5</name>
<dbReference type="GeneID" id="9055783"/>
<dbReference type="InParanoid" id="C5KX45"/>
<gene>
    <name evidence="4" type="ORF">Pmar_PMAR021376</name>
</gene>
<sequence length="626" mass="71049">MADLEAALEQYRINDEIVQGIVNDEALDSSLVLLDSLWESGDHAVAVTSTDMLRSLAYFLKNLPDGIVLYTDCQNKIVRGKHRMLWMGASRISSESSRIYEHALQQLNTLIERISGKRKNIQNTILAFLHDAAPGANAAAQKILGRGVTNAATPGFFDLLAAALVTEATDENGEPTRASKYLANTLNRGRHGSPCVAMETPKMRGTQVLTNIIESWHRAVFHNFNQERLNISKFAADLPKVFQVLKTNHRGNFVESPDNLDNFDYHVSMKASGTRIYMDRHFMEVTEDVNRIKGESQESTRYFVFASHEKTGSPTKLERSEVTRYLRGLLIADYGEDPQSLTVDQIVESFFQYHMSAVAGERAAWCSCKSGRDWGCCRHTFASELAIGSRTKYIPENQKFQKLRRGPATRKKVGALGRYDSVVEAPSQTPRQTDSRGSSIDGSSVSRAGTEEGQREDNDHESTNEISEEWGGWKDDNCHGSANRISEERREWEDESGHESTHEISEEWEEWEDESANPQSTNKISEEWEEWEDRSRKSANEVPEEWEEWVDENGHKSANGISEEWEEWVDKSGHESANEVSEEWEEWEDKSNKSSHDSSEEWGDKSNEATHYISAEWEERRDESGS</sequence>
<evidence type="ECO:0000259" key="3">
    <source>
        <dbReference type="PROSITE" id="PS50966"/>
    </source>
</evidence>
<reference evidence="4 5" key="1">
    <citation type="submission" date="2008-07" db="EMBL/GenBank/DDBJ databases">
        <authorList>
            <person name="El-Sayed N."/>
            <person name="Caler E."/>
            <person name="Inman J."/>
            <person name="Amedeo P."/>
            <person name="Hass B."/>
            <person name="Wortman J."/>
        </authorList>
    </citation>
    <scope>NUCLEOTIDE SEQUENCE [LARGE SCALE GENOMIC DNA]</scope>
    <source>
        <strain evidence="5">ATCC 50983 / TXsc</strain>
    </source>
</reference>
<feature type="compositionally biased region" description="Acidic residues" evidence="2">
    <location>
        <begin position="506"/>
        <end position="515"/>
    </location>
</feature>
<feature type="compositionally biased region" description="Basic and acidic residues" evidence="2">
    <location>
        <begin position="617"/>
        <end position="626"/>
    </location>
</feature>
<evidence type="ECO:0000313" key="4">
    <source>
        <dbReference type="EMBL" id="EER10901.1"/>
    </source>
</evidence>
<dbReference type="OMA" id="WEDESAN"/>
<dbReference type="GO" id="GO:0008270">
    <property type="term" value="F:zinc ion binding"/>
    <property type="evidence" value="ECO:0007669"/>
    <property type="project" value="UniProtKB-KW"/>
</dbReference>
<dbReference type="EMBL" id="GG677119">
    <property type="protein sequence ID" value="EER10901.1"/>
    <property type="molecule type" value="Genomic_DNA"/>
</dbReference>
<dbReference type="InterPro" id="IPR007527">
    <property type="entry name" value="Znf_SWIM"/>
</dbReference>
<dbReference type="RefSeq" id="XP_002779106.1">
    <property type="nucleotide sequence ID" value="XM_002779060.1"/>
</dbReference>
<evidence type="ECO:0000256" key="2">
    <source>
        <dbReference type="SAM" id="MobiDB-lite"/>
    </source>
</evidence>
<dbReference type="OrthoDB" id="10416348at2759"/>
<feature type="domain" description="SWIM-type" evidence="3">
    <location>
        <begin position="351"/>
        <end position="388"/>
    </location>
</feature>
<organism evidence="5">
    <name type="scientific">Perkinsus marinus (strain ATCC 50983 / TXsc)</name>
    <dbReference type="NCBI Taxonomy" id="423536"/>
    <lineage>
        <taxon>Eukaryota</taxon>
        <taxon>Sar</taxon>
        <taxon>Alveolata</taxon>
        <taxon>Perkinsozoa</taxon>
        <taxon>Perkinsea</taxon>
        <taxon>Perkinsida</taxon>
        <taxon>Perkinsidae</taxon>
        <taxon>Perkinsus</taxon>
    </lineage>
</organism>
<dbReference type="AlphaFoldDB" id="C5KX45"/>
<dbReference type="PROSITE" id="PS50966">
    <property type="entry name" value="ZF_SWIM"/>
    <property type="match status" value="1"/>
</dbReference>
<feature type="compositionally biased region" description="Low complexity" evidence="2">
    <location>
        <begin position="435"/>
        <end position="447"/>
    </location>
</feature>
<feature type="region of interest" description="Disordered" evidence="2">
    <location>
        <begin position="414"/>
        <end position="626"/>
    </location>
</feature>